<reference evidence="3" key="1">
    <citation type="submission" date="2016-10" db="EMBL/GenBank/DDBJ databases">
        <authorList>
            <person name="Varghese N."/>
        </authorList>
    </citation>
    <scope>NUCLEOTIDE SEQUENCE [LARGE SCALE GENOMIC DNA]</scope>
    <source>
        <strain evidence="3">Nsp8</strain>
    </source>
</reference>
<sequence>MHYRLQSTNRNNSAEHRGLHRISSFTMSEYQPRYFQTQTEGEKNCADPDIFWRKKHQYAPQYEQHDR</sequence>
<dbReference type="Proteomes" id="UP000183107">
    <property type="component" value="Unassembled WGS sequence"/>
</dbReference>
<accession>A0A1I4YD07</accession>
<keyword evidence="3" id="KW-1185">Reference proteome</keyword>
<organism evidence="2 3">
    <name type="scientific">Nitrosospira briensis</name>
    <dbReference type="NCBI Taxonomy" id="35799"/>
    <lineage>
        <taxon>Bacteria</taxon>
        <taxon>Pseudomonadati</taxon>
        <taxon>Pseudomonadota</taxon>
        <taxon>Betaproteobacteria</taxon>
        <taxon>Nitrosomonadales</taxon>
        <taxon>Nitrosomonadaceae</taxon>
        <taxon>Nitrosospira</taxon>
    </lineage>
</organism>
<dbReference type="EMBL" id="FOVJ01000001">
    <property type="protein sequence ID" value="SFN35914.1"/>
    <property type="molecule type" value="Genomic_DNA"/>
</dbReference>
<dbReference type="AlphaFoldDB" id="A0A1I4YD07"/>
<evidence type="ECO:0000256" key="1">
    <source>
        <dbReference type="SAM" id="MobiDB-lite"/>
    </source>
</evidence>
<evidence type="ECO:0000313" key="3">
    <source>
        <dbReference type="Proteomes" id="UP000183107"/>
    </source>
</evidence>
<gene>
    <name evidence="2" type="ORF">SAMN05216386_0632</name>
</gene>
<feature type="compositionally biased region" description="Polar residues" evidence="1">
    <location>
        <begin position="1"/>
        <end position="12"/>
    </location>
</feature>
<protein>
    <submittedName>
        <fullName evidence="2">Uncharacterized protein</fullName>
    </submittedName>
</protein>
<proteinExistence type="predicted"/>
<name>A0A1I4YD07_9PROT</name>
<evidence type="ECO:0000313" key="2">
    <source>
        <dbReference type="EMBL" id="SFN35914.1"/>
    </source>
</evidence>
<feature type="region of interest" description="Disordered" evidence="1">
    <location>
        <begin position="1"/>
        <end position="20"/>
    </location>
</feature>